<evidence type="ECO:0000313" key="2">
    <source>
        <dbReference type="EMBL" id="KAF7517289.1"/>
    </source>
</evidence>
<dbReference type="EMBL" id="JAAOZQ010000118">
    <property type="protein sequence ID" value="KAF7517289.1"/>
    <property type="molecule type" value="Genomic_DNA"/>
</dbReference>
<dbReference type="Proteomes" id="UP000701341">
    <property type="component" value="Unassembled WGS sequence"/>
</dbReference>
<proteinExistence type="predicted"/>
<feature type="compositionally biased region" description="Basic and acidic residues" evidence="1">
    <location>
        <begin position="10"/>
        <end position="22"/>
    </location>
</feature>
<feature type="compositionally biased region" description="Low complexity" evidence="1">
    <location>
        <begin position="75"/>
        <end position="95"/>
    </location>
</feature>
<feature type="compositionally biased region" description="Polar residues" evidence="1">
    <location>
        <begin position="133"/>
        <end position="148"/>
    </location>
</feature>
<protein>
    <submittedName>
        <fullName evidence="2">Uncharacterized protein</fullName>
    </submittedName>
</protein>
<comment type="caution">
    <text evidence="2">The sequence shown here is derived from an EMBL/GenBank/DDBJ whole genome shotgun (WGS) entry which is preliminary data.</text>
</comment>
<organism evidence="2 3">
    <name type="scientific">Penicillium crustosum</name>
    <name type="common">Blue mold fungus</name>
    <dbReference type="NCBI Taxonomy" id="36656"/>
    <lineage>
        <taxon>Eukaryota</taxon>
        <taxon>Fungi</taxon>
        <taxon>Dikarya</taxon>
        <taxon>Ascomycota</taxon>
        <taxon>Pezizomycotina</taxon>
        <taxon>Eurotiomycetes</taxon>
        <taxon>Eurotiomycetidae</taxon>
        <taxon>Eurotiales</taxon>
        <taxon>Aspergillaceae</taxon>
        <taxon>Penicillium</taxon>
    </lineage>
</organism>
<keyword evidence="3" id="KW-1185">Reference proteome</keyword>
<sequence length="157" mass="17399">MESEQPTEESITKKEVVPNKERPTRRKQRRSGLKNFRRMFQRTGEPMPEVPEGDKPKAKISRQAKRRLNKRTRRAAAAAAAATTPAATITTAAAAPSPPTPNDKSRVMARSPQSKKDGDKPLDFKQPLAFRPKNSTAVAESPSETLSLTLRPKNDRA</sequence>
<feature type="compositionally biased region" description="Basic and acidic residues" evidence="1">
    <location>
        <begin position="114"/>
        <end position="123"/>
    </location>
</feature>
<feature type="region of interest" description="Disordered" evidence="1">
    <location>
        <begin position="1"/>
        <end position="157"/>
    </location>
</feature>
<dbReference type="AlphaFoldDB" id="A0A9P5GDG3"/>
<evidence type="ECO:0000256" key="1">
    <source>
        <dbReference type="SAM" id="MobiDB-lite"/>
    </source>
</evidence>
<name>A0A9P5GDG3_PENCR</name>
<gene>
    <name evidence="2" type="ORF">PCG10_001304</name>
</gene>
<evidence type="ECO:0000313" key="3">
    <source>
        <dbReference type="Proteomes" id="UP000701341"/>
    </source>
</evidence>
<feature type="compositionally biased region" description="Basic residues" evidence="1">
    <location>
        <begin position="58"/>
        <end position="74"/>
    </location>
</feature>
<reference evidence="2" key="1">
    <citation type="submission" date="2020-02" db="EMBL/GenBank/DDBJ databases">
        <authorList>
            <person name="Lichtner F.J."/>
        </authorList>
    </citation>
    <scope>NUCLEOTIDE SEQUENCE</scope>
    <source>
        <strain evidence="2">G10</strain>
    </source>
</reference>
<feature type="compositionally biased region" description="Basic residues" evidence="1">
    <location>
        <begin position="23"/>
        <end position="40"/>
    </location>
</feature>
<accession>A0A9P5GDG3</accession>
<dbReference type="OrthoDB" id="4365476at2759"/>